<evidence type="ECO:0000313" key="9">
    <source>
        <dbReference type="EMBL" id="PMP71295.1"/>
    </source>
</evidence>
<dbReference type="PROSITE" id="PS50890">
    <property type="entry name" value="PUA"/>
    <property type="match status" value="1"/>
</dbReference>
<dbReference type="SUPFAM" id="SSF53335">
    <property type="entry name" value="S-adenosyl-L-methionine-dependent methyltransferases"/>
    <property type="match status" value="1"/>
</dbReference>
<proteinExistence type="inferred from homology"/>
<protein>
    <submittedName>
        <fullName evidence="9">rRNA large subunit methyltransferase I</fullName>
    </submittedName>
</protein>
<evidence type="ECO:0000256" key="6">
    <source>
        <dbReference type="ARBA" id="ARBA00038091"/>
    </source>
</evidence>
<comment type="caution">
    <text evidence="9">The sequence shown here is derived from an EMBL/GenBank/DDBJ whole genome shotgun (WGS) entry which is preliminary data.</text>
</comment>
<evidence type="ECO:0000256" key="2">
    <source>
        <dbReference type="ARBA" id="ARBA00022490"/>
    </source>
</evidence>
<feature type="domain" description="RlmI-like PUA" evidence="8">
    <location>
        <begin position="11"/>
        <end position="64"/>
    </location>
</feature>
<dbReference type="Gene3D" id="2.30.130.10">
    <property type="entry name" value="PUA domain"/>
    <property type="match status" value="1"/>
</dbReference>
<accession>A0A2J6WLQ4</accession>
<dbReference type="InterPro" id="IPR036974">
    <property type="entry name" value="PUA_sf"/>
</dbReference>
<dbReference type="GO" id="GO:0032259">
    <property type="term" value="P:methylation"/>
    <property type="evidence" value="ECO:0007669"/>
    <property type="project" value="UniProtKB-KW"/>
</dbReference>
<dbReference type="GO" id="GO:0008168">
    <property type="term" value="F:methyltransferase activity"/>
    <property type="evidence" value="ECO:0007669"/>
    <property type="project" value="UniProtKB-KW"/>
</dbReference>
<evidence type="ECO:0000256" key="5">
    <source>
        <dbReference type="ARBA" id="ARBA00022691"/>
    </source>
</evidence>
<dbReference type="GO" id="GO:0003723">
    <property type="term" value="F:RNA binding"/>
    <property type="evidence" value="ECO:0007669"/>
    <property type="project" value="InterPro"/>
</dbReference>
<name>A0A2J6WLQ4_9BACT</name>
<reference evidence="9 10" key="1">
    <citation type="submission" date="2018-01" db="EMBL/GenBank/DDBJ databases">
        <title>Metagenomic assembled genomes from two thermal pools in the Uzon Caldera, Kamchatka, Russia.</title>
        <authorList>
            <person name="Wilkins L."/>
            <person name="Ettinger C."/>
        </authorList>
    </citation>
    <scope>NUCLEOTIDE SEQUENCE [LARGE SCALE GENOMIC DNA]</scope>
    <source>
        <strain evidence="9">ZAV-04</strain>
    </source>
</reference>
<dbReference type="PANTHER" id="PTHR42873">
    <property type="entry name" value="RIBOSOMAL RNA LARGE SUBUNIT METHYLTRANSFERASE"/>
    <property type="match status" value="1"/>
</dbReference>
<dbReference type="InterPro" id="IPR041532">
    <property type="entry name" value="RlmI-like_PUA"/>
</dbReference>
<sequence length="390" mass="44839">MEKIYVKPSKRYGRLWIYKNEIVSDVSELSPGTLVRVYELKTNKIIGTGYINPESTISVRLLSFKEETIDNEFFKLRILQSKRYREEFLGFGETYRVIFSESDFLPGLIVDKYNKCLVIQILTAGMEKFKEIIIKILDEVFCPEIIILKNDSPSRLKEGLPIEKQIIKGELKKLPMITEDNVNFLFDPLHGQKTGFFLDQRENRIFLKKLITSGTGLDLFCYVGAWSIHIAQNGAMVIGVDNSQNAIDLAKENAKINNVTEKCKFVKADVFDYLKWEIKKNKKYDFIVVDPPAFVKSRAEKTDAIEGYINLNTLALKLLKKDGVIATSSCSHHISEYEFYEIIKEAFLKNKKSGKIIYKGTQSKDHPILLSMPETAYLKCFIIKVPYCLT</sequence>
<dbReference type="PANTHER" id="PTHR42873:SF1">
    <property type="entry name" value="S-ADENOSYLMETHIONINE-DEPENDENT METHYLTRANSFERASE DOMAIN-CONTAINING PROTEIN"/>
    <property type="match status" value="1"/>
</dbReference>
<dbReference type="Gene3D" id="3.40.50.150">
    <property type="entry name" value="Vaccinia Virus protein VP39"/>
    <property type="match status" value="1"/>
</dbReference>
<evidence type="ECO:0000256" key="4">
    <source>
        <dbReference type="ARBA" id="ARBA00022679"/>
    </source>
</evidence>
<feature type="domain" description="Methyltransferase" evidence="7">
    <location>
        <begin position="217"/>
        <end position="351"/>
    </location>
</feature>
<evidence type="ECO:0000256" key="3">
    <source>
        <dbReference type="ARBA" id="ARBA00022603"/>
    </source>
</evidence>
<dbReference type="InterPro" id="IPR029063">
    <property type="entry name" value="SAM-dependent_MTases_sf"/>
</dbReference>
<evidence type="ECO:0000256" key="1">
    <source>
        <dbReference type="ARBA" id="ARBA00004496"/>
    </source>
</evidence>
<keyword evidence="4 9" id="KW-0808">Transferase</keyword>
<gene>
    <name evidence="9" type="ORF">C0186_03960</name>
</gene>
<organism evidence="9 10">
    <name type="scientific">Thermodesulfovibrio aggregans</name>
    <dbReference type="NCBI Taxonomy" id="86166"/>
    <lineage>
        <taxon>Bacteria</taxon>
        <taxon>Pseudomonadati</taxon>
        <taxon>Nitrospirota</taxon>
        <taxon>Thermodesulfovibrionia</taxon>
        <taxon>Thermodesulfovibrionales</taxon>
        <taxon>Thermodesulfovibrionaceae</taxon>
        <taxon>Thermodesulfovibrio</taxon>
    </lineage>
</organism>
<comment type="similarity">
    <text evidence="6">Belongs to the methyltransferase superfamily. RlmI family.</text>
</comment>
<evidence type="ECO:0000313" key="10">
    <source>
        <dbReference type="Proteomes" id="UP000242288"/>
    </source>
</evidence>
<keyword evidence="3 9" id="KW-0489">Methyltransferase</keyword>
<dbReference type="EMBL" id="PNIO01000032">
    <property type="protein sequence ID" value="PMP71295.1"/>
    <property type="molecule type" value="Genomic_DNA"/>
</dbReference>
<evidence type="ECO:0000259" key="8">
    <source>
        <dbReference type="Pfam" id="PF17785"/>
    </source>
</evidence>
<dbReference type="AlphaFoldDB" id="A0A2J6WLQ4"/>
<dbReference type="Pfam" id="PF17785">
    <property type="entry name" value="PUA_3"/>
    <property type="match status" value="1"/>
</dbReference>
<dbReference type="Proteomes" id="UP000242288">
    <property type="component" value="Unassembled WGS sequence"/>
</dbReference>
<evidence type="ECO:0000259" key="7">
    <source>
        <dbReference type="Pfam" id="PF13847"/>
    </source>
</evidence>
<dbReference type="Pfam" id="PF13847">
    <property type="entry name" value="Methyltransf_31"/>
    <property type="match status" value="1"/>
</dbReference>
<keyword evidence="2" id="KW-0963">Cytoplasm</keyword>
<keyword evidence="5" id="KW-0949">S-adenosyl-L-methionine</keyword>
<dbReference type="GO" id="GO:0005737">
    <property type="term" value="C:cytoplasm"/>
    <property type="evidence" value="ECO:0007669"/>
    <property type="project" value="UniProtKB-SubCell"/>
</dbReference>
<comment type="subcellular location">
    <subcellularLocation>
        <location evidence="1">Cytoplasm</location>
    </subcellularLocation>
</comment>
<dbReference type="Gene3D" id="3.30.750.80">
    <property type="entry name" value="RNA methyltransferase domain (HRMD) like"/>
    <property type="match status" value="1"/>
</dbReference>
<dbReference type="CDD" id="cd21153">
    <property type="entry name" value="PUA_RlmI"/>
    <property type="match status" value="1"/>
</dbReference>
<dbReference type="CDD" id="cd11572">
    <property type="entry name" value="RlmI_M_like"/>
    <property type="match status" value="1"/>
</dbReference>
<dbReference type="CDD" id="cd02440">
    <property type="entry name" value="AdoMet_MTases"/>
    <property type="match status" value="1"/>
</dbReference>
<dbReference type="InterPro" id="IPR025714">
    <property type="entry name" value="Methyltranfer_dom"/>
</dbReference>
<dbReference type="InterPro" id="IPR015947">
    <property type="entry name" value="PUA-like_sf"/>
</dbReference>
<dbReference type="SUPFAM" id="SSF88697">
    <property type="entry name" value="PUA domain-like"/>
    <property type="match status" value="1"/>
</dbReference>